<feature type="non-terminal residue" evidence="2">
    <location>
        <position position="1"/>
    </location>
</feature>
<proteinExistence type="predicted"/>
<organism evidence="2 3">
    <name type="scientific">Toxocara canis</name>
    <name type="common">Canine roundworm</name>
    <dbReference type="NCBI Taxonomy" id="6265"/>
    <lineage>
        <taxon>Eukaryota</taxon>
        <taxon>Metazoa</taxon>
        <taxon>Ecdysozoa</taxon>
        <taxon>Nematoda</taxon>
        <taxon>Chromadorea</taxon>
        <taxon>Rhabditida</taxon>
        <taxon>Spirurina</taxon>
        <taxon>Ascaridomorpha</taxon>
        <taxon>Ascaridoidea</taxon>
        <taxon>Toxocaridae</taxon>
        <taxon>Toxocara</taxon>
    </lineage>
</organism>
<evidence type="ECO:0000256" key="1">
    <source>
        <dbReference type="SAM" id="Phobius"/>
    </source>
</evidence>
<dbReference type="EMBL" id="JPKZ01003052">
    <property type="protein sequence ID" value="KHN73816.1"/>
    <property type="molecule type" value="Genomic_DNA"/>
</dbReference>
<sequence>FSAVLAFIALELSDRIHYRGTRIWKTIAFPPAVLLLPSFVLQIVDLFVLGLHTYMGVRERYAAYEFASKSYGQILGDVLLLTFVPLLMSWTVLTYALFASLDAFFCVARRSHNWRVQQLPPATLTAHSSIKETSVRPQQMFTPSGQASELRAIQSVKTKIDSVRMSGLDGEESFGNNNPIVWNSRRRLDTIPEESMKTNASSLH</sequence>
<keyword evidence="1" id="KW-1133">Transmembrane helix</keyword>
<keyword evidence="3" id="KW-1185">Reference proteome</keyword>
<dbReference type="Proteomes" id="UP000031036">
    <property type="component" value="Unassembled WGS sequence"/>
</dbReference>
<keyword evidence="1" id="KW-0812">Transmembrane</keyword>
<comment type="caution">
    <text evidence="2">The sequence shown here is derived from an EMBL/GenBank/DDBJ whole genome shotgun (WGS) entry which is preliminary data.</text>
</comment>
<reference evidence="2 3" key="1">
    <citation type="submission" date="2014-11" db="EMBL/GenBank/DDBJ databases">
        <title>Genetic blueprint of the zoonotic pathogen Toxocara canis.</title>
        <authorList>
            <person name="Zhu X.-Q."/>
            <person name="Korhonen P.K."/>
            <person name="Cai H."/>
            <person name="Young N.D."/>
            <person name="Nejsum P."/>
            <person name="von Samson-Himmelstjerna G."/>
            <person name="Boag P.R."/>
            <person name="Tan P."/>
            <person name="Li Q."/>
            <person name="Min J."/>
            <person name="Yang Y."/>
            <person name="Wang X."/>
            <person name="Fang X."/>
            <person name="Hall R.S."/>
            <person name="Hofmann A."/>
            <person name="Sternberg P.W."/>
            <person name="Jex A.R."/>
            <person name="Gasser R.B."/>
        </authorList>
    </citation>
    <scope>NUCLEOTIDE SEQUENCE [LARGE SCALE GENOMIC DNA]</scope>
    <source>
        <strain evidence="2">PN_DK_2014</strain>
    </source>
</reference>
<evidence type="ECO:0000313" key="2">
    <source>
        <dbReference type="EMBL" id="KHN73816.1"/>
    </source>
</evidence>
<name>A0A0B2US50_TOXCA</name>
<gene>
    <name evidence="2" type="ORF">Tcan_09154</name>
</gene>
<keyword evidence="1" id="KW-0472">Membrane</keyword>
<dbReference type="OrthoDB" id="10667354at2759"/>
<accession>A0A0B2US50</accession>
<protein>
    <submittedName>
        <fullName evidence="2">Uncharacterized protein</fullName>
    </submittedName>
</protein>
<dbReference type="AlphaFoldDB" id="A0A0B2US50"/>
<evidence type="ECO:0000313" key="3">
    <source>
        <dbReference type="Proteomes" id="UP000031036"/>
    </source>
</evidence>
<feature type="transmembrane region" description="Helical" evidence="1">
    <location>
        <begin position="78"/>
        <end position="98"/>
    </location>
</feature>